<organism evidence="2">
    <name type="scientific">uncultured Coleofasciculus sp</name>
    <dbReference type="NCBI Taxonomy" id="1267456"/>
    <lineage>
        <taxon>Bacteria</taxon>
        <taxon>Bacillati</taxon>
        <taxon>Cyanobacteriota</taxon>
        <taxon>Cyanophyceae</taxon>
        <taxon>Coleofasciculales</taxon>
        <taxon>Coleofasciculaceae</taxon>
        <taxon>Coleofasciculus</taxon>
        <taxon>environmental samples</taxon>
    </lineage>
</organism>
<evidence type="ECO:0000256" key="1">
    <source>
        <dbReference type="SAM" id="MobiDB-lite"/>
    </source>
</evidence>
<reference evidence="2" key="1">
    <citation type="submission" date="2020-02" db="EMBL/GenBank/DDBJ databases">
        <authorList>
            <person name="Meier V. D."/>
        </authorList>
    </citation>
    <scope>NUCLEOTIDE SEQUENCE</scope>
    <source>
        <strain evidence="2">AVDCRST_MAG92</strain>
    </source>
</reference>
<accession>A0A6J4JC59</accession>
<feature type="compositionally biased region" description="Basic residues" evidence="1">
    <location>
        <begin position="13"/>
        <end position="32"/>
    </location>
</feature>
<protein>
    <submittedName>
        <fullName evidence="2">Uncharacterized protein</fullName>
    </submittedName>
</protein>
<dbReference type="EMBL" id="CADCTM010000527">
    <property type="protein sequence ID" value="CAA9275095.1"/>
    <property type="molecule type" value="Genomic_DNA"/>
</dbReference>
<feature type="non-terminal residue" evidence="2">
    <location>
        <position position="32"/>
    </location>
</feature>
<sequence length="32" mass="3858">DCKQQPLYLQPTPHKKSIYHPQHQHHKSAIRL</sequence>
<dbReference type="AlphaFoldDB" id="A0A6J4JC59"/>
<name>A0A6J4JC59_9CYAN</name>
<evidence type="ECO:0000313" key="2">
    <source>
        <dbReference type="EMBL" id="CAA9275095.1"/>
    </source>
</evidence>
<proteinExistence type="predicted"/>
<feature type="non-terminal residue" evidence="2">
    <location>
        <position position="1"/>
    </location>
</feature>
<gene>
    <name evidence="2" type="ORF">AVDCRST_MAG92-3178</name>
</gene>
<feature type="region of interest" description="Disordered" evidence="1">
    <location>
        <begin position="1"/>
        <end position="32"/>
    </location>
</feature>